<keyword evidence="3" id="KW-1185">Reference proteome</keyword>
<feature type="region of interest" description="Disordered" evidence="1">
    <location>
        <begin position="51"/>
        <end position="70"/>
    </location>
</feature>
<organism evidence="2 3">
    <name type="scientific">Opisthorchis viverrini</name>
    <name type="common">Southeast Asian liver fluke</name>
    <dbReference type="NCBI Taxonomy" id="6198"/>
    <lineage>
        <taxon>Eukaryota</taxon>
        <taxon>Metazoa</taxon>
        <taxon>Spiralia</taxon>
        <taxon>Lophotrochozoa</taxon>
        <taxon>Platyhelminthes</taxon>
        <taxon>Trematoda</taxon>
        <taxon>Digenea</taxon>
        <taxon>Opisthorchiida</taxon>
        <taxon>Opisthorchiata</taxon>
        <taxon>Opisthorchiidae</taxon>
        <taxon>Opisthorchis</taxon>
    </lineage>
</organism>
<dbReference type="Proteomes" id="UP000054324">
    <property type="component" value="Unassembled WGS sequence"/>
</dbReference>
<accession>A0A074Z2G1</accession>
<dbReference type="GeneID" id="20325783"/>
<sequence>MMRKAVKLSISNDKPKLDVVYEKQILQKNIVHLEHPVEHNRKHKVFRKAPKGFPSTATVDKSSNKTNFGR</sequence>
<evidence type="ECO:0000256" key="1">
    <source>
        <dbReference type="SAM" id="MobiDB-lite"/>
    </source>
</evidence>
<dbReference type="AlphaFoldDB" id="A0A074Z2G1"/>
<reference evidence="2 3" key="1">
    <citation type="submission" date="2013-11" db="EMBL/GenBank/DDBJ databases">
        <title>Opisthorchis viverrini - life in the bile duct.</title>
        <authorList>
            <person name="Young N.D."/>
            <person name="Nagarajan N."/>
            <person name="Lin S.J."/>
            <person name="Korhonen P.K."/>
            <person name="Jex A.R."/>
            <person name="Hall R.S."/>
            <person name="Safavi-Hemami H."/>
            <person name="Kaewkong W."/>
            <person name="Bertrand D."/>
            <person name="Gao S."/>
            <person name="Seet Q."/>
            <person name="Wongkham S."/>
            <person name="Teh B.T."/>
            <person name="Wongkham C."/>
            <person name="Intapan P.M."/>
            <person name="Maleewong W."/>
            <person name="Yang X."/>
            <person name="Hu M."/>
            <person name="Wang Z."/>
            <person name="Hofmann A."/>
            <person name="Sternberg P.W."/>
            <person name="Tan P."/>
            <person name="Wang J."/>
            <person name="Gasser R.B."/>
        </authorList>
    </citation>
    <scope>NUCLEOTIDE SEQUENCE [LARGE SCALE GENOMIC DNA]</scope>
</reference>
<evidence type="ECO:0000313" key="2">
    <source>
        <dbReference type="EMBL" id="KER19677.1"/>
    </source>
</evidence>
<evidence type="ECO:0000313" key="3">
    <source>
        <dbReference type="Proteomes" id="UP000054324"/>
    </source>
</evidence>
<dbReference type="EMBL" id="KL597157">
    <property type="protein sequence ID" value="KER19677.1"/>
    <property type="molecule type" value="Genomic_DNA"/>
</dbReference>
<dbReference type="CTD" id="20325783"/>
<protein>
    <submittedName>
        <fullName evidence="2">Uncharacterized protein</fullName>
    </submittedName>
</protein>
<feature type="compositionally biased region" description="Polar residues" evidence="1">
    <location>
        <begin position="55"/>
        <end position="70"/>
    </location>
</feature>
<gene>
    <name evidence="2" type="ORF">T265_11615</name>
</gene>
<name>A0A074Z2G1_OPIVI</name>
<dbReference type="RefSeq" id="XP_009176579.1">
    <property type="nucleotide sequence ID" value="XM_009178315.1"/>
</dbReference>
<proteinExistence type="predicted"/>
<dbReference type="KEGG" id="ovi:T265_11615"/>